<feature type="chain" id="PRO_5046642550" evidence="1">
    <location>
        <begin position="23"/>
        <end position="243"/>
    </location>
</feature>
<keyword evidence="1" id="KW-0732">Signal</keyword>
<dbReference type="InterPro" id="IPR018725">
    <property type="entry name" value="DUF2259_secreted"/>
</dbReference>
<reference evidence="2 3" key="1">
    <citation type="submission" date="2019-04" db="EMBL/GenBank/DDBJ databases">
        <title>Mesorhizobium composti sp. nov., isolated from compost.</title>
        <authorList>
            <person name="Lin S.-Y."/>
            <person name="Hameed A."/>
            <person name="Hsieh Y.-T."/>
            <person name="Young C.-C."/>
        </authorList>
    </citation>
    <scope>NUCLEOTIDE SEQUENCE [LARGE SCALE GENOMIC DNA]</scope>
    <source>
        <strain evidence="2 3">CC-YTH430</strain>
    </source>
</reference>
<dbReference type="Proteomes" id="UP000306441">
    <property type="component" value="Unassembled WGS sequence"/>
</dbReference>
<evidence type="ECO:0000313" key="3">
    <source>
        <dbReference type="Proteomes" id="UP000306441"/>
    </source>
</evidence>
<evidence type="ECO:0000256" key="1">
    <source>
        <dbReference type="SAM" id="SignalP"/>
    </source>
</evidence>
<accession>A0ABY2Q2I8</accession>
<name>A0ABY2Q2I8_9HYPH</name>
<keyword evidence="3" id="KW-1185">Reference proteome</keyword>
<evidence type="ECO:0000313" key="2">
    <source>
        <dbReference type="EMBL" id="THF54700.1"/>
    </source>
</evidence>
<dbReference type="RefSeq" id="WP_136360091.1">
    <property type="nucleotide sequence ID" value="NZ_SSNY01000016.1"/>
</dbReference>
<feature type="signal peptide" evidence="1">
    <location>
        <begin position="1"/>
        <end position="22"/>
    </location>
</feature>
<organism evidence="2 3">
    <name type="scientific">Ollibium composti</name>
    <dbReference type="NCBI Taxonomy" id="2675109"/>
    <lineage>
        <taxon>Bacteria</taxon>
        <taxon>Pseudomonadati</taxon>
        <taxon>Pseudomonadota</taxon>
        <taxon>Alphaproteobacteria</taxon>
        <taxon>Hyphomicrobiales</taxon>
        <taxon>Phyllobacteriaceae</taxon>
        <taxon>Ollibium</taxon>
    </lineage>
</organism>
<gene>
    <name evidence="2" type="ORF">E6C48_20700</name>
</gene>
<dbReference type="EMBL" id="SSNY01000016">
    <property type="protein sequence ID" value="THF54700.1"/>
    <property type="molecule type" value="Genomic_DNA"/>
</dbReference>
<comment type="caution">
    <text evidence="2">The sequence shown here is derived from an EMBL/GenBank/DDBJ whole genome shotgun (WGS) entry which is preliminary data.</text>
</comment>
<sequence length="243" mass="26285">MEIRPALFAAALAALSAAPALAGDAAQLEILGFSKDGGVFAFEEYGVQDGSGFPYASRYYIDTATDTFVKGTPVKVRLDDESASMADARKEVRAKGEAIVKEDELVANRGFTAGFNAITELSADPHRMVVNPRPVFPAIDPPLEFRLEEIALNNLPGMETCNSQGEINGFRLLKIDASDGGRTKVLHEDKTIPQSRGCPNGYRIGGVQTFSKDKLSAYAVLISVRQYGFEGPDHRWIAVTGRL</sequence>
<dbReference type="Pfam" id="PF10016">
    <property type="entry name" value="DUF2259"/>
    <property type="match status" value="1"/>
</dbReference>
<protein>
    <submittedName>
        <fullName evidence="2">DUF2259 domain-containing protein</fullName>
    </submittedName>
</protein>
<proteinExistence type="predicted"/>